<sequence length="375" mass="42037">MAGPIRQPIDLQSLERYIEQHVPEIKTPLDVKQFGYGQSNPTYLLTSRDNGNKYVMRKKPPGQLLSKTAHQVDREYRIIHALENTPVPVPRAFCLCEDDAVIGTAFYIMSFLNGRIFADPALPDVSAEHRREMWKSAVKTLATFHSVKPASVGLENFGRMNNFYNRQLKTFATISEAQAKAVDVDTKVPVGKIPHYDEMVAFFGRAETQPKDRSTFVHGDYKIDNMVFHPTEPHVIGILDWEMATIGHPLSDLTNLLMPFTTASSPLAASAGRANEAFVPGHTPGMPTKEECLAWYESETGWKIIPSEMAWADAFGTYRGSIIMQGIAARYARRQASSEKAGDYAAQMKPFGEMGWRFVQECMKKLEGEGKKARL</sequence>
<dbReference type="PANTHER" id="PTHR47829">
    <property type="entry name" value="HYDROLASE, PUTATIVE (AFU_ORTHOLOGUE AFUA_1G12880)-RELATED"/>
    <property type="match status" value="1"/>
</dbReference>
<dbReference type="InterPro" id="IPR052898">
    <property type="entry name" value="ACAD10-like"/>
</dbReference>
<dbReference type="Gene3D" id="3.90.1200.10">
    <property type="match status" value="1"/>
</dbReference>
<proteinExistence type="predicted"/>
<dbReference type="Pfam" id="PF01636">
    <property type="entry name" value="APH"/>
    <property type="match status" value="1"/>
</dbReference>
<dbReference type="OMA" id="RAFYVME"/>
<dbReference type="eggNOG" id="ENOG502QQPX">
    <property type="taxonomic scope" value="Eukaryota"/>
</dbReference>
<dbReference type="GeneID" id="19107810"/>
<dbReference type="Proteomes" id="UP000011761">
    <property type="component" value="Unassembled WGS sequence"/>
</dbReference>
<dbReference type="HOGENOM" id="CLU_007526_0_2_1"/>
<dbReference type="CDD" id="cd05154">
    <property type="entry name" value="ACAD10_11_N-like"/>
    <property type="match status" value="1"/>
</dbReference>
<reference evidence="2 3" key="1">
    <citation type="journal article" date="2012" name="PLoS Pathog.">
        <title>Diverse lifestyles and strategies of plant pathogenesis encoded in the genomes of eighteen Dothideomycetes fungi.</title>
        <authorList>
            <person name="Ohm R.A."/>
            <person name="Feau N."/>
            <person name="Henrissat B."/>
            <person name="Schoch C.L."/>
            <person name="Horwitz B.A."/>
            <person name="Barry K.W."/>
            <person name="Condon B.J."/>
            <person name="Copeland A.C."/>
            <person name="Dhillon B."/>
            <person name="Glaser F."/>
            <person name="Hesse C.N."/>
            <person name="Kosti I."/>
            <person name="LaButti K."/>
            <person name="Lindquist E.A."/>
            <person name="Lucas S."/>
            <person name="Salamov A.A."/>
            <person name="Bradshaw R.E."/>
            <person name="Ciuffetti L."/>
            <person name="Hamelin R.C."/>
            <person name="Kema G.H.J."/>
            <person name="Lawrence C."/>
            <person name="Scott J.A."/>
            <person name="Spatafora J.W."/>
            <person name="Turgeon B.G."/>
            <person name="de Wit P.J.G.M."/>
            <person name="Zhong S."/>
            <person name="Goodwin S.B."/>
            <person name="Grigoriev I.V."/>
        </authorList>
    </citation>
    <scope>NUCLEOTIDE SEQUENCE [LARGE SCALE GENOMIC DNA]</scope>
    <source>
        <strain evidence="2 3">UAMH 10762</strain>
    </source>
</reference>
<organism evidence="2 3">
    <name type="scientific">Baudoinia panamericana (strain UAMH 10762)</name>
    <name type="common">Angels' share fungus</name>
    <name type="synonym">Baudoinia compniacensis (strain UAMH 10762)</name>
    <dbReference type="NCBI Taxonomy" id="717646"/>
    <lineage>
        <taxon>Eukaryota</taxon>
        <taxon>Fungi</taxon>
        <taxon>Dikarya</taxon>
        <taxon>Ascomycota</taxon>
        <taxon>Pezizomycotina</taxon>
        <taxon>Dothideomycetes</taxon>
        <taxon>Dothideomycetidae</taxon>
        <taxon>Mycosphaerellales</taxon>
        <taxon>Teratosphaeriaceae</taxon>
        <taxon>Baudoinia</taxon>
    </lineage>
</organism>
<dbReference type="PANTHER" id="PTHR47829:SF1">
    <property type="entry name" value="HAD FAMILY PHOSPHATASE"/>
    <property type="match status" value="1"/>
</dbReference>
<dbReference type="Gene3D" id="3.30.200.20">
    <property type="entry name" value="Phosphorylase Kinase, domain 1"/>
    <property type="match status" value="1"/>
</dbReference>
<dbReference type="SUPFAM" id="SSF56112">
    <property type="entry name" value="Protein kinase-like (PK-like)"/>
    <property type="match status" value="1"/>
</dbReference>
<dbReference type="RefSeq" id="XP_007677815.1">
    <property type="nucleotide sequence ID" value="XM_007679625.1"/>
</dbReference>
<dbReference type="InterPro" id="IPR002575">
    <property type="entry name" value="Aminoglycoside_PTrfase"/>
</dbReference>
<dbReference type="STRING" id="717646.M2MF72"/>
<gene>
    <name evidence="2" type="ORF">BAUCODRAFT_123740</name>
</gene>
<accession>M2MF72</accession>
<dbReference type="InterPro" id="IPR011009">
    <property type="entry name" value="Kinase-like_dom_sf"/>
</dbReference>
<dbReference type="KEGG" id="bcom:BAUCODRAFT_123740"/>
<dbReference type="AlphaFoldDB" id="M2MF72"/>
<evidence type="ECO:0000313" key="2">
    <source>
        <dbReference type="EMBL" id="EMC95281.1"/>
    </source>
</evidence>
<evidence type="ECO:0000259" key="1">
    <source>
        <dbReference type="Pfam" id="PF01636"/>
    </source>
</evidence>
<evidence type="ECO:0000313" key="3">
    <source>
        <dbReference type="Proteomes" id="UP000011761"/>
    </source>
</evidence>
<dbReference type="InterPro" id="IPR041726">
    <property type="entry name" value="ACAD10_11_N"/>
</dbReference>
<keyword evidence="3" id="KW-1185">Reference proteome</keyword>
<protein>
    <recommendedName>
        <fullName evidence="1">Aminoglycoside phosphotransferase domain-containing protein</fullName>
    </recommendedName>
</protein>
<name>M2MF72_BAUPA</name>
<dbReference type="OrthoDB" id="191037at2759"/>
<dbReference type="EMBL" id="KB445557">
    <property type="protein sequence ID" value="EMC95281.1"/>
    <property type="molecule type" value="Genomic_DNA"/>
</dbReference>
<feature type="domain" description="Aminoglycoside phosphotransferase" evidence="1">
    <location>
        <begin position="30"/>
        <end position="275"/>
    </location>
</feature>